<dbReference type="EMBL" id="CH991573">
    <property type="protein sequence ID" value="EDQ85540.1"/>
    <property type="molecule type" value="Genomic_DNA"/>
</dbReference>
<keyword evidence="4" id="KW-1185">Reference proteome</keyword>
<feature type="region of interest" description="Disordered" evidence="1">
    <location>
        <begin position="250"/>
        <end position="284"/>
    </location>
</feature>
<feature type="domain" description="DUF5580" evidence="2">
    <location>
        <begin position="307"/>
        <end position="351"/>
    </location>
</feature>
<organism evidence="3 4">
    <name type="scientific">Monosiga brevicollis</name>
    <name type="common">Choanoflagellate</name>
    <dbReference type="NCBI Taxonomy" id="81824"/>
    <lineage>
        <taxon>Eukaryota</taxon>
        <taxon>Choanoflagellata</taxon>
        <taxon>Craspedida</taxon>
        <taxon>Salpingoecidae</taxon>
        <taxon>Monosiga</taxon>
    </lineage>
</organism>
<evidence type="ECO:0000259" key="2">
    <source>
        <dbReference type="Pfam" id="PF20743"/>
    </source>
</evidence>
<protein>
    <recommendedName>
        <fullName evidence="2">DUF5580 domain-containing protein</fullName>
    </recommendedName>
</protein>
<evidence type="ECO:0000313" key="4">
    <source>
        <dbReference type="Proteomes" id="UP000001357"/>
    </source>
</evidence>
<sequence length="397" mass="43547">MSWAPFGTDTQPSLDTRLVGGRLVQVTKGAANAGQAQNGTGAADRPIEPPAGVVDVAKRQSGKYAQYVIHGCMRELDLHGLSSAGSTTCSSDVVTGFGSRFMLLLEHAERDGLHYILLQTVLETLRRSRLPIHVGEFTAYLQGLAGGERRMRFEALKHHLAALPTHVCDDNGASVGPPTAMNRVPPTPPSFGISHRAPVSPITSRGPSAHLRSVRSGSGRLQPLLWQDVENTSPALQDRECFSTHDKLPPIGGHGYSQPPQSHNHTQRTVSSCLPTGPSADMSREPMHAYQPLELRQEADMHRIKPWLWRFGKLHRALLDAADSGGRLSSNEVVRIVHNYNTIFQLALPAHLILDLVESGEDDDGILTVEELCRDLIEALELLHYCMDGEHLERRRV</sequence>
<accession>A9VAH2</accession>
<gene>
    <name evidence="3" type="ORF">MONBRDRAFT_38843</name>
</gene>
<dbReference type="RefSeq" id="XP_001749731.1">
    <property type="nucleotide sequence ID" value="XM_001749679.1"/>
</dbReference>
<dbReference type="InterPro" id="IPR040774">
    <property type="entry name" value="DUF5580"/>
</dbReference>
<reference evidence="3 4" key="1">
    <citation type="journal article" date="2008" name="Nature">
        <title>The genome of the choanoflagellate Monosiga brevicollis and the origin of metazoans.</title>
        <authorList>
            <consortium name="JGI Sequencing"/>
            <person name="King N."/>
            <person name="Westbrook M.J."/>
            <person name="Young S.L."/>
            <person name="Kuo A."/>
            <person name="Abedin M."/>
            <person name="Chapman J."/>
            <person name="Fairclough S."/>
            <person name="Hellsten U."/>
            <person name="Isogai Y."/>
            <person name="Letunic I."/>
            <person name="Marr M."/>
            <person name="Pincus D."/>
            <person name="Putnam N."/>
            <person name="Rokas A."/>
            <person name="Wright K.J."/>
            <person name="Zuzow R."/>
            <person name="Dirks W."/>
            <person name="Good M."/>
            <person name="Goodstein D."/>
            <person name="Lemons D."/>
            <person name="Li W."/>
            <person name="Lyons J.B."/>
            <person name="Morris A."/>
            <person name="Nichols S."/>
            <person name="Richter D.J."/>
            <person name="Salamov A."/>
            <person name="Bork P."/>
            <person name="Lim W.A."/>
            <person name="Manning G."/>
            <person name="Miller W.T."/>
            <person name="McGinnis W."/>
            <person name="Shapiro H."/>
            <person name="Tjian R."/>
            <person name="Grigoriev I.V."/>
            <person name="Rokhsar D."/>
        </authorList>
    </citation>
    <scope>NUCLEOTIDE SEQUENCE [LARGE SCALE GENOMIC DNA]</scope>
    <source>
        <strain evidence="4">MX1 / ATCC 50154</strain>
    </source>
</reference>
<dbReference type="InParanoid" id="A9VAH2"/>
<dbReference type="PANTHER" id="PTHR34830">
    <property type="entry name" value="SIMILAR TO HYPOTHETICAL PROTEIN MGC34837"/>
    <property type="match status" value="1"/>
</dbReference>
<dbReference type="Pfam" id="PF20743">
    <property type="entry name" value="DUF5580_C"/>
    <property type="match status" value="1"/>
</dbReference>
<dbReference type="GeneID" id="5894915"/>
<dbReference type="InterPro" id="IPR049247">
    <property type="entry name" value="DUF5580_C"/>
</dbReference>
<dbReference type="AlphaFoldDB" id="A9VAH2"/>
<dbReference type="KEGG" id="mbr:MONBRDRAFT_38843"/>
<feature type="region of interest" description="Disordered" evidence="1">
    <location>
        <begin position="190"/>
        <end position="214"/>
    </location>
</feature>
<proteinExistence type="predicted"/>
<feature type="compositionally biased region" description="Polar residues" evidence="1">
    <location>
        <begin position="258"/>
        <end position="274"/>
    </location>
</feature>
<dbReference type="Proteomes" id="UP000001357">
    <property type="component" value="Unassembled WGS sequence"/>
</dbReference>
<evidence type="ECO:0000256" key="1">
    <source>
        <dbReference type="SAM" id="MobiDB-lite"/>
    </source>
</evidence>
<name>A9VAH2_MONBE</name>
<evidence type="ECO:0000313" key="3">
    <source>
        <dbReference type="EMBL" id="EDQ85540.1"/>
    </source>
</evidence>
<dbReference type="PANTHER" id="PTHR34830:SF1">
    <property type="entry name" value="GENE 12695-RELATED"/>
    <property type="match status" value="1"/>
</dbReference>